<dbReference type="Pfam" id="PF03466">
    <property type="entry name" value="LysR_substrate"/>
    <property type="match status" value="1"/>
</dbReference>
<dbReference type="PANTHER" id="PTHR30537:SF3">
    <property type="entry name" value="TRANSCRIPTIONAL REGULATORY PROTEIN"/>
    <property type="match status" value="1"/>
</dbReference>
<evidence type="ECO:0000313" key="6">
    <source>
        <dbReference type="EMBL" id="MCU9838898.1"/>
    </source>
</evidence>
<keyword evidence="2" id="KW-0805">Transcription regulation</keyword>
<organism evidence="6 7">
    <name type="scientific">Ruegeria marisflavi</name>
    <dbReference type="NCBI Taxonomy" id="2984152"/>
    <lineage>
        <taxon>Bacteria</taxon>
        <taxon>Pseudomonadati</taxon>
        <taxon>Pseudomonadota</taxon>
        <taxon>Alphaproteobacteria</taxon>
        <taxon>Rhodobacterales</taxon>
        <taxon>Roseobacteraceae</taxon>
        <taxon>Ruegeria</taxon>
    </lineage>
</organism>
<dbReference type="PANTHER" id="PTHR30537">
    <property type="entry name" value="HTH-TYPE TRANSCRIPTIONAL REGULATOR"/>
    <property type="match status" value="1"/>
</dbReference>
<dbReference type="SUPFAM" id="SSF46785">
    <property type="entry name" value="Winged helix' DNA-binding domain"/>
    <property type="match status" value="1"/>
</dbReference>
<dbReference type="RefSeq" id="WP_263388898.1">
    <property type="nucleotide sequence ID" value="NZ_JAOVQN010000014.1"/>
</dbReference>
<evidence type="ECO:0000259" key="5">
    <source>
        <dbReference type="PROSITE" id="PS50931"/>
    </source>
</evidence>
<evidence type="ECO:0000256" key="2">
    <source>
        <dbReference type="ARBA" id="ARBA00023015"/>
    </source>
</evidence>
<dbReference type="SUPFAM" id="SSF53850">
    <property type="entry name" value="Periplasmic binding protein-like II"/>
    <property type="match status" value="1"/>
</dbReference>
<accession>A0ABT2WTD5</accession>
<keyword evidence="3" id="KW-0238">DNA-binding</keyword>
<dbReference type="Gene3D" id="3.40.190.290">
    <property type="match status" value="1"/>
</dbReference>
<dbReference type="Proteomes" id="UP001321014">
    <property type="component" value="Unassembled WGS sequence"/>
</dbReference>
<name>A0ABT2WTD5_9RHOB</name>
<keyword evidence="7" id="KW-1185">Reference proteome</keyword>
<reference evidence="6 7" key="1">
    <citation type="submission" date="2022-10" db="EMBL/GenBank/DDBJ databases">
        <title>Ruegeria sp. nov., isolated from ocean surface water.</title>
        <authorList>
            <person name="He W."/>
            <person name="Wang L."/>
            <person name="Zhang D.-F."/>
        </authorList>
    </citation>
    <scope>NUCLEOTIDE SEQUENCE [LARGE SCALE GENOMIC DNA]</scope>
    <source>
        <strain evidence="6 7">WL0004</strain>
    </source>
</reference>
<dbReference type="Pfam" id="PF00126">
    <property type="entry name" value="HTH_1"/>
    <property type="match status" value="1"/>
</dbReference>
<evidence type="ECO:0000256" key="3">
    <source>
        <dbReference type="ARBA" id="ARBA00023125"/>
    </source>
</evidence>
<dbReference type="InterPro" id="IPR000847">
    <property type="entry name" value="LysR_HTH_N"/>
</dbReference>
<dbReference type="InterPro" id="IPR058163">
    <property type="entry name" value="LysR-type_TF_proteobact-type"/>
</dbReference>
<comment type="caution">
    <text evidence="6">The sequence shown here is derived from an EMBL/GenBank/DDBJ whole genome shotgun (WGS) entry which is preliminary data.</text>
</comment>
<dbReference type="EMBL" id="JAOVQN010000014">
    <property type="protein sequence ID" value="MCU9838898.1"/>
    <property type="molecule type" value="Genomic_DNA"/>
</dbReference>
<comment type="similarity">
    <text evidence="1">Belongs to the LysR transcriptional regulatory family.</text>
</comment>
<feature type="domain" description="HTH lysR-type" evidence="5">
    <location>
        <begin position="1"/>
        <end position="60"/>
    </location>
</feature>
<sequence>MDADWEDLRTVLAVVRGGTLATAATILGVNYTTVARRVQRAEAALGETLFDRLADGYRPTEAGRMVADHAAGMETRQQDLFRRLQGRDQSLGGRLVITAPQLLVGPHLAPVMARFTDLHPLVDLHLRATNDLLDLTRREADLAIRISRSPGDSLTGIRLCAQQAASFAAPQVAEAIAVDPNAPVDWIAYEQTPRVPEAVLGSFPNTRLRYVFDDMVAMVGAAQAGLGAVRMPMFLGRATPGLVQVPLLPPQPYADIWVVGHRDVWRAAKPRAFREVLIPWFRSRRADFVA</sequence>
<evidence type="ECO:0000256" key="1">
    <source>
        <dbReference type="ARBA" id="ARBA00009437"/>
    </source>
</evidence>
<proteinExistence type="inferred from homology"/>
<keyword evidence="4" id="KW-0804">Transcription</keyword>
<evidence type="ECO:0000313" key="7">
    <source>
        <dbReference type="Proteomes" id="UP001321014"/>
    </source>
</evidence>
<dbReference type="InterPro" id="IPR036390">
    <property type="entry name" value="WH_DNA-bd_sf"/>
</dbReference>
<dbReference type="InterPro" id="IPR005119">
    <property type="entry name" value="LysR_subst-bd"/>
</dbReference>
<dbReference type="Gene3D" id="1.10.10.10">
    <property type="entry name" value="Winged helix-like DNA-binding domain superfamily/Winged helix DNA-binding domain"/>
    <property type="match status" value="1"/>
</dbReference>
<dbReference type="InterPro" id="IPR036388">
    <property type="entry name" value="WH-like_DNA-bd_sf"/>
</dbReference>
<gene>
    <name evidence="6" type="ORF">OEZ49_14060</name>
</gene>
<dbReference type="PROSITE" id="PS50931">
    <property type="entry name" value="HTH_LYSR"/>
    <property type="match status" value="1"/>
</dbReference>
<protein>
    <submittedName>
        <fullName evidence="6">LysR family transcriptional regulator</fullName>
    </submittedName>
</protein>
<evidence type="ECO:0000256" key="4">
    <source>
        <dbReference type="ARBA" id="ARBA00023163"/>
    </source>
</evidence>